<dbReference type="CDD" id="cd02440">
    <property type="entry name" value="AdoMet_MTases"/>
    <property type="match status" value="1"/>
</dbReference>
<evidence type="ECO:0000259" key="1">
    <source>
        <dbReference type="Pfam" id="PF08241"/>
    </source>
</evidence>
<dbReference type="Proteomes" id="UP000198960">
    <property type="component" value="Unassembled WGS sequence"/>
</dbReference>
<dbReference type="AlphaFoldDB" id="A0A1H8W091"/>
<keyword evidence="2" id="KW-0489">Methyltransferase</keyword>
<dbReference type="EMBL" id="FOEE01000015">
    <property type="protein sequence ID" value="SEP21069.1"/>
    <property type="molecule type" value="Genomic_DNA"/>
</dbReference>
<proteinExistence type="predicted"/>
<dbReference type="STRING" id="673521.SAMN05660991_03925"/>
<reference evidence="3" key="1">
    <citation type="submission" date="2016-10" db="EMBL/GenBank/DDBJ databases">
        <authorList>
            <person name="Varghese N."/>
            <person name="Submissions S."/>
        </authorList>
    </citation>
    <scope>NUCLEOTIDE SEQUENCE [LARGE SCALE GENOMIC DNA]</scope>
    <source>
        <strain evidence="3">DSM 45413</strain>
    </source>
</reference>
<organism evidence="2 3">
    <name type="scientific">Trujillonella endophytica</name>
    <dbReference type="NCBI Taxonomy" id="673521"/>
    <lineage>
        <taxon>Bacteria</taxon>
        <taxon>Bacillati</taxon>
        <taxon>Actinomycetota</taxon>
        <taxon>Actinomycetes</taxon>
        <taxon>Geodermatophilales</taxon>
        <taxon>Geodermatophilaceae</taxon>
        <taxon>Trujillonella</taxon>
    </lineage>
</organism>
<keyword evidence="2" id="KW-0808">Transferase</keyword>
<dbReference type="PANTHER" id="PTHR43861">
    <property type="entry name" value="TRANS-ACONITATE 2-METHYLTRANSFERASE-RELATED"/>
    <property type="match status" value="1"/>
</dbReference>
<dbReference type="GO" id="GO:0032259">
    <property type="term" value="P:methylation"/>
    <property type="evidence" value="ECO:0007669"/>
    <property type="project" value="UniProtKB-KW"/>
</dbReference>
<evidence type="ECO:0000313" key="3">
    <source>
        <dbReference type="Proteomes" id="UP000198960"/>
    </source>
</evidence>
<gene>
    <name evidence="2" type="ORF">SAMN05660991_03925</name>
</gene>
<dbReference type="RefSeq" id="WP_091947607.1">
    <property type="nucleotide sequence ID" value="NZ_FOEE01000015.1"/>
</dbReference>
<dbReference type="InterPro" id="IPR013216">
    <property type="entry name" value="Methyltransf_11"/>
</dbReference>
<dbReference type="SUPFAM" id="SSF53335">
    <property type="entry name" value="S-adenosyl-L-methionine-dependent methyltransferases"/>
    <property type="match status" value="1"/>
</dbReference>
<dbReference type="OrthoDB" id="6064711at2"/>
<protein>
    <submittedName>
        <fullName evidence="2">Ubiquinone/menaquinone biosynthesis C-methylase UbiE</fullName>
    </submittedName>
</protein>
<dbReference type="Gene3D" id="3.40.50.150">
    <property type="entry name" value="Vaccinia Virus protein VP39"/>
    <property type="match status" value="1"/>
</dbReference>
<dbReference type="GO" id="GO:0008757">
    <property type="term" value="F:S-adenosylmethionine-dependent methyltransferase activity"/>
    <property type="evidence" value="ECO:0007669"/>
    <property type="project" value="InterPro"/>
</dbReference>
<dbReference type="InterPro" id="IPR029063">
    <property type="entry name" value="SAM-dependent_MTases_sf"/>
</dbReference>
<evidence type="ECO:0000313" key="2">
    <source>
        <dbReference type="EMBL" id="SEP21069.1"/>
    </source>
</evidence>
<keyword evidence="3" id="KW-1185">Reference proteome</keyword>
<keyword evidence="2" id="KW-0830">Ubiquinone</keyword>
<dbReference type="Pfam" id="PF08241">
    <property type="entry name" value="Methyltransf_11"/>
    <property type="match status" value="1"/>
</dbReference>
<sequence length="291" mass="32744">MTTWTQDPRSWPPAADRARHHWMVEHRLRQELLASNAAERERVTREVYNELFREVPWHDANVADAGTTEAYEEHWLRLYGPLTRPTDVLLDIGCGRGSLVRHFARVVAEAVGLDASDAMVAIAEQSQPGNVRFVVGNLLNPPLPPCSVDFVVSRQLMEHLHPDDVPGHLRAVHEILRPGGRFLIETPSRITGPWDISRGFTDVASGFHLREYTNSEMGAMLRSAGFRRVRGPAVPARVLALLGRRIRRRAYVPVQVKGVLERALRMAPPNLRPRLAGPLLVRDVTLVAERC</sequence>
<name>A0A1H8W091_9ACTN</name>
<feature type="domain" description="Methyltransferase type 11" evidence="1">
    <location>
        <begin position="90"/>
        <end position="184"/>
    </location>
</feature>
<accession>A0A1H8W091</accession>